<dbReference type="AlphaFoldDB" id="A0A0B2VFC4"/>
<organism evidence="1 2">
    <name type="scientific">Toxocara canis</name>
    <name type="common">Canine roundworm</name>
    <dbReference type="NCBI Taxonomy" id="6265"/>
    <lineage>
        <taxon>Eukaryota</taxon>
        <taxon>Metazoa</taxon>
        <taxon>Ecdysozoa</taxon>
        <taxon>Nematoda</taxon>
        <taxon>Chromadorea</taxon>
        <taxon>Rhabditida</taxon>
        <taxon>Spirurina</taxon>
        <taxon>Ascaridomorpha</taxon>
        <taxon>Ascaridoidea</taxon>
        <taxon>Toxocaridae</taxon>
        <taxon>Toxocara</taxon>
    </lineage>
</organism>
<protein>
    <submittedName>
        <fullName evidence="1">Uncharacterized protein</fullName>
    </submittedName>
</protein>
<proteinExistence type="predicted"/>
<name>A0A0B2VFC4_TOXCA</name>
<evidence type="ECO:0000313" key="1">
    <source>
        <dbReference type="EMBL" id="KHN82226.1"/>
    </source>
</evidence>
<sequence>MNTQSALNGKNVAQMKRPTRIHLRCSAMQQQLQLELMLNYEYLEALDNQISKEDEEMKEFADGFNEVKNEKDDTELPPQTMVGKEGLRNLMDIRVMSRAKLPFGPLQICVFNMEARCASRCGSYGLLKILPRRISAISEAEY</sequence>
<dbReference type="Proteomes" id="UP000031036">
    <property type="component" value="Unassembled WGS sequence"/>
</dbReference>
<dbReference type="EMBL" id="JPKZ01001394">
    <property type="protein sequence ID" value="KHN82226.1"/>
    <property type="molecule type" value="Genomic_DNA"/>
</dbReference>
<comment type="caution">
    <text evidence="1">The sequence shown here is derived from an EMBL/GenBank/DDBJ whole genome shotgun (WGS) entry which is preliminary data.</text>
</comment>
<keyword evidence="2" id="KW-1185">Reference proteome</keyword>
<gene>
    <name evidence="1" type="ORF">Tcan_09008</name>
</gene>
<reference evidence="1 2" key="1">
    <citation type="submission" date="2014-11" db="EMBL/GenBank/DDBJ databases">
        <title>Genetic blueprint of the zoonotic pathogen Toxocara canis.</title>
        <authorList>
            <person name="Zhu X.-Q."/>
            <person name="Korhonen P.K."/>
            <person name="Cai H."/>
            <person name="Young N.D."/>
            <person name="Nejsum P."/>
            <person name="von Samson-Himmelstjerna G."/>
            <person name="Boag P.R."/>
            <person name="Tan P."/>
            <person name="Li Q."/>
            <person name="Min J."/>
            <person name="Yang Y."/>
            <person name="Wang X."/>
            <person name="Fang X."/>
            <person name="Hall R.S."/>
            <person name="Hofmann A."/>
            <person name="Sternberg P.W."/>
            <person name="Jex A.R."/>
            <person name="Gasser R.B."/>
        </authorList>
    </citation>
    <scope>NUCLEOTIDE SEQUENCE [LARGE SCALE GENOMIC DNA]</scope>
    <source>
        <strain evidence="1">PN_DK_2014</strain>
    </source>
</reference>
<evidence type="ECO:0000313" key="2">
    <source>
        <dbReference type="Proteomes" id="UP000031036"/>
    </source>
</evidence>
<accession>A0A0B2VFC4</accession>